<reference evidence="4 5" key="1">
    <citation type="submission" date="2019-04" db="EMBL/GenBank/DDBJ databases">
        <title>Genome of a novel bacterium Candidatus Jettenia ecosi reconstructed from metagenome of an anammox bioreactor.</title>
        <authorList>
            <person name="Mardanov A.V."/>
            <person name="Beletsky A.V."/>
            <person name="Ravin N.V."/>
            <person name="Botchkova E.A."/>
            <person name="Litti Y.V."/>
            <person name="Nozhevnikova A.N."/>
        </authorList>
    </citation>
    <scope>NUCLEOTIDE SEQUENCE [LARGE SCALE GENOMIC DNA]</scope>
    <source>
        <strain evidence="4">J2</strain>
    </source>
</reference>
<comment type="caution">
    <text evidence="4">The sequence shown here is derived from an EMBL/GenBank/DDBJ whole genome shotgun (WGS) entry which is preliminary data.</text>
</comment>
<dbReference type="Proteomes" id="UP000319783">
    <property type="component" value="Unassembled WGS sequence"/>
</dbReference>
<dbReference type="AlphaFoldDB" id="A0A533Q822"/>
<dbReference type="GO" id="GO:0015074">
    <property type="term" value="P:DNA integration"/>
    <property type="evidence" value="ECO:0007669"/>
    <property type="project" value="UniProtKB-KW"/>
</dbReference>
<evidence type="ECO:0000313" key="4">
    <source>
        <dbReference type="EMBL" id="TLD40329.1"/>
    </source>
</evidence>
<proteinExistence type="predicted"/>
<accession>A0A533Q822</accession>
<keyword evidence="2" id="KW-0238">DNA-binding</keyword>
<organism evidence="4 5">
    <name type="scientific">Candidatus Jettenia ecosi</name>
    <dbReference type="NCBI Taxonomy" id="2494326"/>
    <lineage>
        <taxon>Bacteria</taxon>
        <taxon>Pseudomonadati</taxon>
        <taxon>Planctomycetota</taxon>
        <taxon>Candidatus Brocadiia</taxon>
        <taxon>Candidatus Brocadiales</taxon>
        <taxon>Candidatus Brocadiaceae</taxon>
        <taxon>Candidatus Jettenia</taxon>
    </lineage>
</organism>
<keyword evidence="1" id="KW-0229">DNA integration</keyword>
<dbReference type="InterPro" id="IPR044068">
    <property type="entry name" value="CB"/>
</dbReference>
<sequence>MAVRYRKYFQQCKPIPCNGRPGKSYCPGDRPKRSSGEYKTCGTWCIEFFDDNKEWQSLTFKDIRNKTDAEKRLTLFISDRERGQLNLPKRKAIPTLAEYSRTYLELHKTARENTLVSKRTSVNAIVRHIGELRLDKITPFYYH</sequence>
<protein>
    <recommendedName>
        <fullName evidence="3">Core-binding (CB) domain-containing protein</fullName>
    </recommendedName>
</protein>
<gene>
    <name evidence="4" type="ORF">JETT_3398</name>
</gene>
<evidence type="ECO:0000256" key="1">
    <source>
        <dbReference type="ARBA" id="ARBA00022908"/>
    </source>
</evidence>
<dbReference type="EMBL" id="SULG01000109">
    <property type="protein sequence ID" value="TLD40329.1"/>
    <property type="molecule type" value="Genomic_DNA"/>
</dbReference>
<evidence type="ECO:0000256" key="2">
    <source>
        <dbReference type="PROSITE-ProRule" id="PRU01248"/>
    </source>
</evidence>
<dbReference type="GO" id="GO:0003677">
    <property type="term" value="F:DNA binding"/>
    <property type="evidence" value="ECO:0007669"/>
    <property type="project" value="UniProtKB-UniRule"/>
</dbReference>
<feature type="domain" description="Core-binding (CB)" evidence="3">
    <location>
        <begin position="94"/>
        <end position="143"/>
    </location>
</feature>
<evidence type="ECO:0000259" key="3">
    <source>
        <dbReference type="PROSITE" id="PS51900"/>
    </source>
</evidence>
<dbReference type="PROSITE" id="PS51900">
    <property type="entry name" value="CB"/>
    <property type="match status" value="1"/>
</dbReference>
<name>A0A533Q822_9BACT</name>
<evidence type="ECO:0000313" key="5">
    <source>
        <dbReference type="Proteomes" id="UP000319783"/>
    </source>
</evidence>